<dbReference type="EMBL" id="ADBV01009542">
    <property type="protein sequence ID" value="EJW76115.1"/>
    <property type="molecule type" value="Genomic_DNA"/>
</dbReference>
<protein>
    <submittedName>
        <fullName evidence="2">Uncharacterized protein</fullName>
    </submittedName>
</protein>
<keyword evidence="1" id="KW-0812">Transmembrane</keyword>
<evidence type="ECO:0000313" key="3">
    <source>
        <dbReference type="Proteomes" id="UP000004810"/>
    </source>
</evidence>
<dbReference type="AlphaFoldDB" id="J9AP86"/>
<keyword evidence="1" id="KW-1133">Transmembrane helix</keyword>
<gene>
    <name evidence="2" type="ORF">WUBG_12973</name>
</gene>
<accession>J9AP86</accession>
<evidence type="ECO:0000256" key="1">
    <source>
        <dbReference type="SAM" id="Phobius"/>
    </source>
</evidence>
<proteinExistence type="predicted"/>
<feature type="non-terminal residue" evidence="2">
    <location>
        <position position="1"/>
    </location>
</feature>
<sequence length="72" mass="8341">ALWLANTADECLATPGEIFIPLQSALRVRFSDDIFHQLSRVVGIALFLHAYLFKTSLRSYYLNQARKFHTRK</sequence>
<name>J9AP86_WUCBA</name>
<comment type="caution">
    <text evidence="2">The sequence shown here is derived from an EMBL/GenBank/DDBJ whole genome shotgun (WGS) entry which is preliminary data.</text>
</comment>
<organism evidence="2 3">
    <name type="scientific">Wuchereria bancrofti</name>
    <dbReference type="NCBI Taxonomy" id="6293"/>
    <lineage>
        <taxon>Eukaryota</taxon>
        <taxon>Metazoa</taxon>
        <taxon>Ecdysozoa</taxon>
        <taxon>Nematoda</taxon>
        <taxon>Chromadorea</taxon>
        <taxon>Rhabditida</taxon>
        <taxon>Spirurina</taxon>
        <taxon>Spiruromorpha</taxon>
        <taxon>Filarioidea</taxon>
        <taxon>Onchocercidae</taxon>
        <taxon>Wuchereria</taxon>
    </lineage>
</organism>
<feature type="transmembrane region" description="Helical" evidence="1">
    <location>
        <begin position="34"/>
        <end position="53"/>
    </location>
</feature>
<evidence type="ECO:0000313" key="2">
    <source>
        <dbReference type="EMBL" id="EJW76115.1"/>
    </source>
</evidence>
<dbReference type="Proteomes" id="UP000004810">
    <property type="component" value="Unassembled WGS sequence"/>
</dbReference>
<keyword evidence="1" id="KW-0472">Membrane</keyword>
<reference evidence="3" key="1">
    <citation type="submission" date="2012-08" db="EMBL/GenBank/DDBJ databases">
        <title>The Genome Sequence of Wuchereria bancrofti.</title>
        <authorList>
            <person name="Nutman T.B."/>
            <person name="Fink D.L."/>
            <person name="Russ C."/>
            <person name="Young S."/>
            <person name="Zeng Q."/>
            <person name="Koehrsen M."/>
            <person name="Alvarado L."/>
            <person name="Berlin A."/>
            <person name="Chapman S.B."/>
            <person name="Chen Z."/>
            <person name="Freedman E."/>
            <person name="Gellesch M."/>
            <person name="Goldberg J."/>
            <person name="Griggs A."/>
            <person name="Gujja S."/>
            <person name="Heilman E.R."/>
            <person name="Heiman D."/>
            <person name="Hepburn T."/>
            <person name="Howarth C."/>
            <person name="Jen D."/>
            <person name="Larson L."/>
            <person name="Lewis B."/>
            <person name="Mehta T."/>
            <person name="Park D."/>
            <person name="Pearson M."/>
            <person name="Roberts A."/>
            <person name="Saif S."/>
            <person name="Shea T."/>
            <person name="Shenoy N."/>
            <person name="Sisk P."/>
            <person name="Stolte C."/>
            <person name="Sykes S."/>
            <person name="Walk T."/>
            <person name="White J."/>
            <person name="Yandava C."/>
            <person name="Haas B."/>
            <person name="Henn M.R."/>
            <person name="Nusbaum C."/>
            <person name="Birren B."/>
        </authorList>
    </citation>
    <scope>NUCLEOTIDE SEQUENCE [LARGE SCALE GENOMIC DNA]</scope>
    <source>
        <strain evidence="3">NA</strain>
    </source>
</reference>